<dbReference type="Gene3D" id="2.60.120.10">
    <property type="entry name" value="Jelly Rolls"/>
    <property type="match status" value="1"/>
</dbReference>
<dbReference type="PROSITE" id="PS50943">
    <property type="entry name" value="HTH_CROC1"/>
    <property type="match status" value="1"/>
</dbReference>
<dbReference type="InterPro" id="IPR050807">
    <property type="entry name" value="TransReg_Diox_bact_type"/>
</dbReference>
<keyword evidence="4" id="KW-1185">Reference proteome</keyword>
<dbReference type="RefSeq" id="WP_182091947.1">
    <property type="nucleotide sequence ID" value="NZ_CP059540.1"/>
</dbReference>
<dbReference type="Proteomes" id="UP000514716">
    <property type="component" value="Chromosome"/>
</dbReference>
<dbReference type="PANTHER" id="PTHR46797:SF25">
    <property type="entry name" value="TRANSCRIPTIONAL REGULATOR"/>
    <property type="match status" value="1"/>
</dbReference>
<dbReference type="PANTHER" id="PTHR46797">
    <property type="entry name" value="HTH-TYPE TRANSCRIPTIONAL REGULATOR"/>
    <property type="match status" value="1"/>
</dbReference>
<dbReference type="InterPro" id="IPR010982">
    <property type="entry name" value="Lambda_DNA-bd_dom_sf"/>
</dbReference>
<sequence length="180" mass="20918">MENVYKKIKEMRVKSGMTLKELGDKTELTASFLSQVERGNSSLAITTLKKIADAFEVHISYFFEETGDDQFIVTPEKQERMTTENFETVYIRLNGKFPQRSLAPFILKLSPLQKKTKTFQYPGEEFYYVLEGEVIFTIDQKEYRVRKNESIHFPAHLEHYGENPLDTETVMLGVVTPVIF</sequence>
<protein>
    <submittedName>
        <fullName evidence="3">Helix-turn-helix transcriptional regulator</fullName>
    </submittedName>
</protein>
<dbReference type="EMBL" id="CP059540">
    <property type="protein sequence ID" value="QMT17229.1"/>
    <property type="molecule type" value="Genomic_DNA"/>
</dbReference>
<dbReference type="SMART" id="SM00530">
    <property type="entry name" value="HTH_XRE"/>
    <property type="match status" value="1"/>
</dbReference>
<dbReference type="InterPro" id="IPR001387">
    <property type="entry name" value="Cro/C1-type_HTH"/>
</dbReference>
<evidence type="ECO:0000259" key="2">
    <source>
        <dbReference type="PROSITE" id="PS50943"/>
    </source>
</evidence>
<proteinExistence type="predicted"/>
<dbReference type="KEGG" id="pdec:H1Q58_14910"/>
<evidence type="ECO:0000256" key="1">
    <source>
        <dbReference type="ARBA" id="ARBA00023125"/>
    </source>
</evidence>
<evidence type="ECO:0000313" key="3">
    <source>
        <dbReference type="EMBL" id="QMT17229.1"/>
    </source>
</evidence>
<dbReference type="SUPFAM" id="SSF47413">
    <property type="entry name" value="lambda repressor-like DNA-binding domains"/>
    <property type="match status" value="1"/>
</dbReference>
<dbReference type="InterPro" id="IPR014710">
    <property type="entry name" value="RmlC-like_jellyroll"/>
</dbReference>
<dbReference type="GO" id="GO:0003700">
    <property type="term" value="F:DNA-binding transcription factor activity"/>
    <property type="evidence" value="ECO:0007669"/>
    <property type="project" value="TreeGrafter"/>
</dbReference>
<dbReference type="GO" id="GO:0005829">
    <property type="term" value="C:cytosol"/>
    <property type="evidence" value="ECO:0007669"/>
    <property type="project" value="TreeGrafter"/>
</dbReference>
<dbReference type="AlphaFoldDB" id="A0A7D7MBY9"/>
<dbReference type="InterPro" id="IPR011051">
    <property type="entry name" value="RmlC_Cupin_sf"/>
</dbReference>
<feature type="domain" description="HTH cro/C1-type" evidence="2">
    <location>
        <begin position="8"/>
        <end position="62"/>
    </location>
</feature>
<organism evidence="3 4">
    <name type="scientific">Planococcus maritimus</name>
    <dbReference type="NCBI Taxonomy" id="192421"/>
    <lineage>
        <taxon>Bacteria</taxon>
        <taxon>Bacillati</taxon>
        <taxon>Bacillota</taxon>
        <taxon>Bacilli</taxon>
        <taxon>Bacillales</taxon>
        <taxon>Caryophanaceae</taxon>
        <taxon>Planococcus</taxon>
    </lineage>
</organism>
<gene>
    <name evidence="3" type="ORF">H1Q58_14910</name>
</gene>
<dbReference type="CDD" id="cd00093">
    <property type="entry name" value="HTH_XRE"/>
    <property type="match status" value="1"/>
</dbReference>
<name>A0A7D7MBY9_PLAMR</name>
<dbReference type="Pfam" id="PF07883">
    <property type="entry name" value="Cupin_2"/>
    <property type="match status" value="1"/>
</dbReference>
<dbReference type="InterPro" id="IPR013096">
    <property type="entry name" value="Cupin_2"/>
</dbReference>
<dbReference type="CDD" id="cd02209">
    <property type="entry name" value="cupin_XRE_C"/>
    <property type="match status" value="1"/>
</dbReference>
<dbReference type="GO" id="GO:0003677">
    <property type="term" value="F:DNA binding"/>
    <property type="evidence" value="ECO:0007669"/>
    <property type="project" value="UniProtKB-KW"/>
</dbReference>
<accession>A0A7D7MBY9</accession>
<dbReference type="SUPFAM" id="SSF51182">
    <property type="entry name" value="RmlC-like cupins"/>
    <property type="match status" value="1"/>
</dbReference>
<reference evidence="3 4" key="1">
    <citation type="submission" date="2020-07" db="EMBL/GenBank/DDBJ databases">
        <title>Screening of a cold-adapted Planococcus bacterium producing protease in traditional shrimp paste and protease identification by genome sequencing.</title>
        <authorList>
            <person name="Gao R."/>
            <person name="Leng W."/>
            <person name="Chu Q."/>
            <person name="Wu X."/>
            <person name="Liu H."/>
            <person name="Li X."/>
        </authorList>
    </citation>
    <scope>NUCLEOTIDE SEQUENCE [LARGE SCALE GENOMIC DNA]</scope>
    <source>
        <strain evidence="3 4">XJ11</strain>
    </source>
</reference>
<keyword evidence="1" id="KW-0238">DNA-binding</keyword>
<dbReference type="Pfam" id="PF01381">
    <property type="entry name" value="HTH_3"/>
    <property type="match status" value="1"/>
</dbReference>
<evidence type="ECO:0000313" key="4">
    <source>
        <dbReference type="Proteomes" id="UP000514716"/>
    </source>
</evidence>
<dbReference type="Gene3D" id="1.10.260.40">
    <property type="entry name" value="lambda repressor-like DNA-binding domains"/>
    <property type="match status" value="1"/>
</dbReference>